<feature type="signal peptide" evidence="2">
    <location>
        <begin position="1"/>
        <end position="22"/>
    </location>
</feature>
<accession>A0ABT1ZMC9</accession>
<evidence type="ECO:0000313" key="3">
    <source>
        <dbReference type="EMBL" id="MCS0581065.1"/>
    </source>
</evidence>
<organism evidence="3 4">
    <name type="scientific">Massilia pinisoli</name>
    <dbReference type="NCBI Taxonomy" id="1772194"/>
    <lineage>
        <taxon>Bacteria</taxon>
        <taxon>Pseudomonadati</taxon>
        <taxon>Pseudomonadota</taxon>
        <taxon>Betaproteobacteria</taxon>
        <taxon>Burkholderiales</taxon>
        <taxon>Oxalobacteraceae</taxon>
        <taxon>Telluria group</taxon>
        <taxon>Massilia</taxon>
    </lineage>
</organism>
<proteinExistence type="predicted"/>
<feature type="region of interest" description="Disordered" evidence="1">
    <location>
        <begin position="259"/>
        <end position="284"/>
    </location>
</feature>
<comment type="caution">
    <text evidence="3">The sequence shown here is derived from an EMBL/GenBank/DDBJ whole genome shotgun (WGS) entry which is preliminary data.</text>
</comment>
<sequence>MNLRHRRASCLVVALAWSTVHAQDMRLATTIPKCAISPGTIIPEKYKRLAKKDKQYRWLAKANHNDDAISGNGSERADGSSMFDWLEFLRLDVNNDGQCDWYLNASAPVSTGGDRDSINTLYLGQNHGWLRIGAKVPDDEPDELGVGSTTANQAPYLFGEELGVVHDGPTNINYLITAFFNRHVQRDSKPGYRIFVWDADKMSLRLLDKWQPRSKGAEVYAFFKKHGAYVPSARATKAEDRILRFDPDIEVFELEQACNPDSPQRSFPESNDPVSPYLLNQCKR</sequence>
<dbReference type="RefSeq" id="WP_258815684.1">
    <property type="nucleotide sequence ID" value="NZ_JANUGW010000003.1"/>
</dbReference>
<protein>
    <submittedName>
        <fullName evidence="3">Uncharacterized protein</fullName>
    </submittedName>
</protein>
<keyword evidence="4" id="KW-1185">Reference proteome</keyword>
<dbReference type="EMBL" id="JANUGW010000003">
    <property type="protein sequence ID" value="MCS0581065.1"/>
    <property type="molecule type" value="Genomic_DNA"/>
</dbReference>
<reference evidence="3 4" key="1">
    <citation type="submission" date="2022-08" db="EMBL/GenBank/DDBJ databases">
        <title>Reclassification of Massilia species as members of the genera Telluria, Duganella, Pseudoduganella, Mokoshia gen. nov. and Zemynaea gen. nov. using orthogonal and non-orthogonal genome-based approaches.</title>
        <authorList>
            <person name="Bowman J.P."/>
        </authorList>
    </citation>
    <scope>NUCLEOTIDE SEQUENCE [LARGE SCALE GENOMIC DNA]</scope>
    <source>
        <strain evidence="3 4">JCM 31316</strain>
    </source>
</reference>
<evidence type="ECO:0000313" key="4">
    <source>
        <dbReference type="Proteomes" id="UP001204151"/>
    </source>
</evidence>
<feature type="chain" id="PRO_5046585260" evidence="2">
    <location>
        <begin position="23"/>
        <end position="284"/>
    </location>
</feature>
<dbReference type="Proteomes" id="UP001204151">
    <property type="component" value="Unassembled WGS sequence"/>
</dbReference>
<evidence type="ECO:0000256" key="1">
    <source>
        <dbReference type="SAM" id="MobiDB-lite"/>
    </source>
</evidence>
<gene>
    <name evidence="3" type="ORF">NX784_05635</name>
</gene>
<name>A0ABT1ZMC9_9BURK</name>
<feature type="compositionally biased region" description="Polar residues" evidence="1">
    <location>
        <begin position="259"/>
        <end position="273"/>
    </location>
</feature>
<evidence type="ECO:0000256" key="2">
    <source>
        <dbReference type="SAM" id="SignalP"/>
    </source>
</evidence>
<keyword evidence="2" id="KW-0732">Signal</keyword>